<dbReference type="PANTHER" id="PTHR16779:SF1">
    <property type="entry name" value="BETA-1,4-MANNOSYLTRANSFERASE EGH"/>
    <property type="match status" value="1"/>
</dbReference>
<keyword evidence="5" id="KW-1185">Reference proteome</keyword>
<keyword evidence="1" id="KW-1133">Transmembrane helix</keyword>
<dbReference type="Proteomes" id="UP001500962">
    <property type="component" value="Unassembled WGS sequence"/>
</dbReference>
<feature type="transmembrane region" description="Helical" evidence="1">
    <location>
        <begin position="331"/>
        <end position="357"/>
    </location>
</feature>
<evidence type="ECO:0000256" key="1">
    <source>
        <dbReference type="SAM" id="Phobius"/>
    </source>
</evidence>
<sequence length="386" mass="42923">MAGQVVPAVPMVLSAILWFVVLLSVCSVAYWTYLMIVGRRYESPPVEHDPSAVQVRLLTVDSARIVQESVDAIPDSITDRHVIAEEPMEIAGATVHVVPDAFECEAIRKGRALEWARRNIPCEREYVLYLDEDSIMTDFTGVPDADVVQYRERPRRSGSWLTYLAEIFRLGFQVEQRAFPSLSVPLYAWGGGIAIRNELEEHVTWETSTMIEDTTFVWNAAAEGSLDFALATPKFDTQAPPTIRAMISQRSRWLAGSQQESGLLAPAYRLLTTVRNLAWALSPAVPFLTLVPLFVPGTVAFETAFQIVSVGVFSFVLVWSVLGVRYYDESWLVGLALFVLSPIVSLLHSLGAFVGLVSPPTDFSVTRKVKPELVERTEAEREAEGD</sequence>
<dbReference type="GO" id="GO:0019187">
    <property type="term" value="F:beta-1,4-mannosyltransferase activity"/>
    <property type="evidence" value="ECO:0007669"/>
    <property type="project" value="InterPro"/>
</dbReference>
<evidence type="ECO:0000313" key="5">
    <source>
        <dbReference type="Proteomes" id="UP000830542"/>
    </source>
</evidence>
<dbReference type="EMBL" id="CP095005">
    <property type="protein sequence ID" value="UOO95730.1"/>
    <property type="molecule type" value="Genomic_DNA"/>
</dbReference>
<reference evidence="3" key="3">
    <citation type="submission" date="2023-12" db="EMBL/GenBank/DDBJ databases">
        <authorList>
            <person name="Sun Q."/>
            <person name="Inoue M."/>
        </authorList>
    </citation>
    <scope>NUCLEOTIDE SEQUENCE</scope>
    <source>
        <strain evidence="3">JCM 12289</strain>
    </source>
</reference>
<reference evidence="3" key="1">
    <citation type="journal article" date="2014" name="Int. J. Syst. Evol. Microbiol.">
        <title>Complete genome sequence of Corynebacterium casei LMG S-19264T (=DSM 44701T), isolated from a smear-ripened cheese.</title>
        <authorList>
            <consortium name="US DOE Joint Genome Institute (JGI-PGF)"/>
            <person name="Walter F."/>
            <person name="Albersmeier A."/>
            <person name="Kalinowski J."/>
            <person name="Ruckert C."/>
        </authorList>
    </citation>
    <scope>NUCLEOTIDE SEQUENCE</scope>
    <source>
        <strain evidence="3">JCM 12289</strain>
    </source>
</reference>
<dbReference type="PANTHER" id="PTHR16779">
    <property type="entry name" value="BETA-1,4-MANNOSYLTRANSFERASE EGH"/>
    <property type="match status" value="1"/>
</dbReference>
<keyword evidence="1" id="KW-0472">Membrane</keyword>
<name>A0AAV3SG10_HALDO</name>
<feature type="transmembrane region" description="Helical" evidence="1">
    <location>
        <begin position="277"/>
        <end position="297"/>
    </location>
</feature>
<evidence type="ECO:0000313" key="4">
    <source>
        <dbReference type="EMBL" id="UOO95730.1"/>
    </source>
</evidence>
<dbReference type="GeneID" id="71760830"/>
<evidence type="ECO:0000259" key="2">
    <source>
        <dbReference type="Pfam" id="PF13632"/>
    </source>
</evidence>
<dbReference type="Proteomes" id="UP000830542">
    <property type="component" value="Chromosome"/>
</dbReference>
<evidence type="ECO:0000313" key="6">
    <source>
        <dbReference type="Proteomes" id="UP001500962"/>
    </source>
</evidence>
<gene>
    <name evidence="3" type="ORF">GCM10008985_14340</name>
    <name evidence="4" type="ORF">MUK72_03240</name>
</gene>
<protein>
    <submittedName>
        <fullName evidence="4">Glycosyltransferase family 2 protein</fullName>
    </submittedName>
</protein>
<dbReference type="KEGG" id="hdo:MUK72_03240"/>
<dbReference type="InterPro" id="IPR001173">
    <property type="entry name" value="Glyco_trans_2-like"/>
</dbReference>
<dbReference type="AlphaFoldDB" id="A0AAV3SG10"/>
<reference evidence="4" key="2">
    <citation type="submission" date="2022-04" db="EMBL/GenBank/DDBJ databases">
        <title>Sequencing and genomic assembly of Halococcus dombrowskii.</title>
        <authorList>
            <person name="Lim S.W."/>
            <person name="MacLea K.S."/>
        </authorList>
    </citation>
    <scope>NUCLEOTIDE SEQUENCE</scope>
    <source>
        <strain evidence="4">H4</strain>
    </source>
</reference>
<proteinExistence type="predicted"/>
<accession>A0AAV3SG10</accession>
<dbReference type="InterPro" id="IPR027389">
    <property type="entry name" value="B_mannosylTrfase_Bre-3/Egh"/>
</dbReference>
<evidence type="ECO:0000313" key="3">
    <source>
        <dbReference type="EMBL" id="GAA0459153.1"/>
    </source>
</evidence>
<dbReference type="Pfam" id="PF13632">
    <property type="entry name" value="Glyco_trans_2_3"/>
    <property type="match status" value="1"/>
</dbReference>
<organism evidence="3 6">
    <name type="scientific">Halococcus dombrowskii</name>
    <dbReference type="NCBI Taxonomy" id="179637"/>
    <lineage>
        <taxon>Archaea</taxon>
        <taxon>Methanobacteriati</taxon>
        <taxon>Methanobacteriota</taxon>
        <taxon>Stenosarchaea group</taxon>
        <taxon>Halobacteria</taxon>
        <taxon>Halobacteriales</taxon>
        <taxon>Halococcaceae</taxon>
        <taxon>Halococcus</taxon>
    </lineage>
</organism>
<feature type="transmembrane region" description="Helical" evidence="1">
    <location>
        <begin position="303"/>
        <end position="324"/>
    </location>
</feature>
<dbReference type="GO" id="GO:0005737">
    <property type="term" value="C:cytoplasm"/>
    <property type="evidence" value="ECO:0007669"/>
    <property type="project" value="TreeGrafter"/>
</dbReference>
<dbReference type="RefSeq" id="WP_244703900.1">
    <property type="nucleotide sequence ID" value="NZ_BAAADN010000022.1"/>
</dbReference>
<dbReference type="EMBL" id="BAAADN010000022">
    <property type="protein sequence ID" value="GAA0459153.1"/>
    <property type="molecule type" value="Genomic_DNA"/>
</dbReference>
<feature type="transmembrane region" description="Helical" evidence="1">
    <location>
        <begin position="12"/>
        <end position="33"/>
    </location>
</feature>
<keyword evidence="1" id="KW-0812">Transmembrane</keyword>
<feature type="domain" description="Glycosyltransferase 2-like" evidence="2">
    <location>
        <begin position="127"/>
        <end position="318"/>
    </location>
</feature>